<keyword evidence="3" id="KW-1185">Reference proteome</keyword>
<reference evidence="2" key="1">
    <citation type="submission" date="2023-07" db="EMBL/GenBank/DDBJ databases">
        <authorList>
            <consortium name="AG Swart"/>
            <person name="Singh M."/>
            <person name="Singh A."/>
            <person name="Seah K."/>
            <person name="Emmerich C."/>
        </authorList>
    </citation>
    <scope>NUCLEOTIDE SEQUENCE</scope>
    <source>
        <strain evidence="2">DP1</strain>
    </source>
</reference>
<dbReference type="AlphaFoldDB" id="A0AAD1XE63"/>
<organism evidence="2 3">
    <name type="scientific">Euplotes crassus</name>
    <dbReference type="NCBI Taxonomy" id="5936"/>
    <lineage>
        <taxon>Eukaryota</taxon>
        <taxon>Sar</taxon>
        <taxon>Alveolata</taxon>
        <taxon>Ciliophora</taxon>
        <taxon>Intramacronucleata</taxon>
        <taxon>Spirotrichea</taxon>
        <taxon>Hypotrichia</taxon>
        <taxon>Euplotida</taxon>
        <taxon>Euplotidae</taxon>
        <taxon>Moneuplotes</taxon>
    </lineage>
</organism>
<proteinExistence type="predicted"/>
<gene>
    <name evidence="2" type="ORF">ECRASSUSDP1_LOCUS8704</name>
</gene>
<name>A0AAD1XE63_EUPCR</name>
<feature type="region of interest" description="Disordered" evidence="1">
    <location>
        <begin position="233"/>
        <end position="253"/>
    </location>
</feature>
<evidence type="ECO:0000313" key="3">
    <source>
        <dbReference type="Proteomes" id="UP001295684"/>
    </source>
</evidence>
<sequence length="430" mass="49360">MYGSSIKKFQKSSKELFNKRNTISIEWPEYMSSNPHLVVMDNEKKYYTKGKINKLIKEEKTHKYTKNQNTNLKFGISKDSPFVNEYTEYHRLTKNLFHPSLEPKIKTKSKIGKKSRTYSKKVVRKNLNVNNQIANLKLVKVKQKVNEKLFTKMLSNAMSPEKQRKIKSRYDNYAKSRYERRKSRDQASFNSEAVSKNNSIMATLDHQERSKSIRVLSAIKRKPSMTQEPLAIKSQSKFRNTGTSFSKQTSSLSKRKSSKEASCFNAYSHKDNVSFQGIYQSHKNFYDSISDKNAFTDPRKKPMDEKLKTHLKKYKTATTLATANSVPSFARTKCKAKGFELSQTKTDFDREESIISSNIRDEYCNLDKDKSMSIIGGTSNSIHINSKHSSVILIGKSNKTALGTMSTIKTRACTNKSTFAKREKPVGGYF</sequence>
<feature type="compositionally biased region" description="Polar residues" evidence="1">
    <location>
        <begin position="233"/>
        <end position="252"/>
    </location>
</feature>
<evidence type="ECO:0000256" key="1">
    <source>
        <dbReference type="SAM" id="MobiDB-lite"/>
    </source>
</evidence>
<dbReference type="Proteomes" id="UP001295684">
    <property type="component" value="Unassembled WGS sequence"/>
</dbReference>
<accession>A0AAD1XE63</accession>
<evidence type="ECO:0000313" key="2">
    <source>
        <dbReference type="EMBL" id="CAI2367421.1"/>
    </source>
</evidence>
<protein>
    <submittedName>
        <fullName evidence="2">Uncharacterized protein</fullName>
    </submittedName>
</protein>
<comment type="caution">
    <text evidence="2">The sequence shown here is derived from an EMBL/GenBank/DDBJ whole genome shotgun (WGS) entry which is preliminary data.</text>
</comment>
<dbReference type="EMBL" id="CAMPGE010008524">
    <property type="protein sequence ID" value="CAI2367421.1"/>
    <property type="molecule type" value="Genomic_DNA"/>
</dbReference>